<protein>
    <recommendedName>
        <fullName evidence="3">DUF2334 domain-containing protein</fullName>
    </recommendedName>
</protein>
<evidence type="ECO:0008006" key="3">
    <source>
        <dbReference type="Google" id="ProtNLM"/>
    </source>
</evidence>
<sequence length="412" mass="47076">MNIEICKWYNNAKSPVLLMIDDLANTWVDTNNSGSLDLGEDWGYFKNQENSSFRYLNDVILKYFPNIKVTFFVPVGVRVGILENPLFCQLSLPMNADEESKQFFKSIHENPNFELAYHGITHGKVGKQADDFVQEWATFMSLDEAKNTINEGISIYHDAVGVKPRGGKYCGYTGNDFSDESINQSGFSWWFRYWNRGISKGVGDSDICGQDKNPITNFDVKRFGSNQVIDIPSTVYGGLLNGALNPMVLSAKGMIKRIFKKSFIRWKLREIDYLLEHHLVISVQEHIAPSRDDGKRQSPNIFDDQGSLIGIFRYLEDKNVWYCTGSELADYVNLRDHVTVVSVNENSFVLEHSDQYGDQFIALKFSENAPFRIMLPNKINISVNEGFANLPVMKGEYLIIKDHNFLDLTMNR</sequence>
<dbReference type="EMBL" id="FTNK01000018">
    <property type="protein sequence ID" value="SIR54819.1"/>
    <property type="molecule type" value="Genomic_DNA"/>
</dbReference>
<keyword evidence="2" id="KW-1185">Reference proteome</keyword>
<reference evidence="1 2" key="1">
    <citation type="submission" date="2017-01" db="EMBL/GenBank/DDBJ databases">
        <authorList>
            <person name="Varghese N."/>
            <person name="Submissions S."/>
        </authorList>
    </citation>
    <scope>NUCLEOTIDE SEQUENCE [LARGE SCALE GENOMIC DNA]</scope>
    <source>
        <strain evidence="1 2">ATCC 23464</strain>
    </source>
</reference>
<dbReference type="SUPFAM" id="SSF88713">
    <property type="entry name" value="Glycoside hydrolase/deacetylase"/>
    <property type="match status" value="1"/>
</dbReference>
<comment type="caution">
    <text evidence="1">The sequence shown here is derived from an EMBL/GenBank/DDBJ whole genome shotgun (WGS) entry which is preliminary data.</text>
</comment>
<evidence type="ECO:0000313" key="1">
    <source>
        <dbReference type="EMBL" id="SIR54819.1"/>
    </source>
</evidence>
<accession>A0ABY1KB95</accession>
<dbReference type="RefSeq" id="WP_068588233.1">
    <property type="nucleotide sequence ID" value="NZ_FTNK01000018.1"/>
</dbReference>
<dbReference type="Gene3D" id="3.20.20.370">
    <property type="entry name" value="Glycoside hydrolase/deacetylase"/>
    <property type="match status" value="1"/>
</dbReference>
<gene>
    <name evidence="1" type="ORF">SAMN05421578_11828</name>
</gene>
<name>A0ABY1KB95_9BACL</name>
<evidence type="ECO:0000313" key="2">
    <source>
        <dbReference type="Proteomes" id="UP000186666"/>
    </source>
</evidence>
<proteinExistence type="predicted"/>
<dbReference type="InterPro" id="IPR011330">
    <property type="entry name" value="Glyco_hydro/deAcase_b/a-brl"/>
</dbReference>
<dbReference type="Proteomes" id="UP000186666">
    <property type="component" value="Unassembled WGS sequence"/>
</dbReference>
<organism evidence="1 2">
    <name type="scientific">Paenibacillus macquariensis</name>
    <dbReference type="NCBI Taxonomy" id="948756"/>
    <lineage>
        <taxon>Bacteria</taxon>
        <taxon>Bacillati</taxon>
        <taxon>Bacillota</taxon>
        <taxon>Bacilli</taxon>
        <taxon>Bacillales</taxon>
        <taxon>Paenibacillaceae</taxon>
        <taxon>Paenibacillus</taxon>
    </lineage>
</organism>